<dbReference type="PROSITE" id="PS51343">
    <property type="entry name" value="PII_GLNB_DOM"/>
    <property type="match status" value="1"/>
</dbReference>
<dbReference type="InterPro" id="IPR002187">
    <property type="entry name" value="N-reg_PII"/>
</dbReference>
<dbReference type="STRING" id="2200.GCA_001571405_00197"/>
<evidence type="ECO:0000313" key="2">
    <source>
        <dbReference type="Proteomes" id="UP000326500"/>
    </source>
</evidence>
<dbReference type="GO" id="GO:0030234">
    <property type="term" value="F:enzyme regulator activity"/>
    <property type="evidence" value="ECO:0007669"/>
    <property type="project" value="InterPro"/>
</dbReference>
<dbReference type="Proteomes" id="UP000326500">
    <property type="component" value="Unassembled WGS sequence"/>
</dbReference>
<accession>A0A1G8YMD6</accession>
<evidence type="ECO:0008006" key="3">
    <source>
        <dbReference type="Google" id="ProtNLM"/>
    </source>
</evidence>
<dbReference type="AlphaFoldDB" id="A0A1G8YMD6"/>
<dbReference type="InterPro" id="IPR015867">
    <property type="entry name" value="N-reg_PII/ATP_PRibTrfase_C"/>
</dbReference>
<dbReference type="EMBL" id="FNFT01000003">
    <property type="protein sequence ID" value="SDK03999.1"/>
    <property type="molecule type" value="Genomic_DNA"/>
</dbReference>
<dbReference type="SUPFAM" id="SSF54913">
    <property type="entry name" value="GlnB-like"/>
    <property type="match status" value="2"/>
</dbReference>
<evidence type="ECO:0000313" key="1">
    <source>
        <dbReference type="EMBL" id="SDK03999.1"/>
    </source>
</evidence>
<keyword evidence="2" id="KW-1185">Reference proteome</keyword>
<dbReference type="OrthoDB" id="145191at2157"/>
<dbReference type="Gene3D" id="3.30.70.120">
    <property type="match status" value="1"/>
</dbReference>
<gene>
    <name evidence="1" type="ORF">SAMN04488571_103100</name>
</gene>
<dbReference type="InterPro" id="IPR011322">
    <property type="entry name" value="N-reg_PII-like_a/b"/>
</dbReference>
<proteinExistence type="predicted"/>
<name>A0A1G8YMD6_9EURY</name>
<organism evidence="1 2">
    <name type="scientific">Methanoculleus thermophilus</name>
    <dbReference type="NCBI Taxonomy" id="2200"/>
    <lineage>
        <taxon>Archaea</taxon>
        <taxon>Methanobacteriati</taxon>
        <taxon>Methanobacteriota</taxon>
        <taxon>Stenosarchaea group</taxon>
        <taxon>Methanomicrobia</taxon>
        <taxon>Methanomicrobiales</taxon>
        <taxon>Methanomicrobiaceae</taxon>
        <taxon>Methanoculleus</taxon>
    </lineage>
</organism>
<protein>
    <recommendedName>
        <fullName evidence="3">Nitrogen regulatory protein P-II family</fullName>
    </recommendedName>
</protein>
<dbReference type="GO" id="GO:0006808">
    <property type="term" value="P:regulation of nitrogen utilization"/>
    <property type="evidence" value="ECO:0007669"/>
    <property type="project" value="InterPro"/>
</dbReference>
<dbReference type="RefSeq" id="WP_066954158.1">
    <property type="nucleotide sequence ID" value="NZ_BCNX01000003.1"/>
</dbReference>
<reference evidence="1 2" key="1">
    <citation type="submission" date="2016-10" db="EMBL/GenBank/DDBJ databases">
        <authorList>
            <person name="Varghese N."/>
            <person name="Submissions S."/>
        </authorList>
    </citation>
    <scope>NUCLEOTIDE SEQUENCE [LARGE SCALE GENOMIC DNA]</scope>
    <source>
        <strain evidence="1 2">DSM 2373</strain>
    </source>
</reference>
<sequence>MLDETSAGGSLVVMIAIFDRGREERVMNLLKDGRARCTLLTRGKGTVDSKIMAYLGLGEREKTILIGMVPSESSKSLLEKMHDELTPEQSGRGIAFTVPVGSVCGARTVEYLRGSLQGEGRRSGMEQGIIRHELVIAVVNKGFSTEVMEAAKGANATGGTVIPAYGTNFESMETFFGVPILPEKDLILILTKSEFKCGIMQAIATRAGPHTDAGAIVFSLPVNGVAGVPPGIPE</sequence>